<dbReference type="PANTHER" id="PTHR48111">
    <property type="entry name" value="REGULATOR OF RPOS"/>
    <property type="match status" value="1"/>
</dbReference>
<evidence type="ECO:0000256" key="1">
    <source>
        <dbReference type="ARBA" id="ARBA00023125"/>
    </source>
</evidence>
<keyword evidence="7" id="KW-1185">Reference proteome</keyword>
<evidence type="ECO:0000259" key="5">
    <source>
        <dbReference type="PROSITE" id="PS51755"/>
    </source>
</evidence>
<proteinExistence type="predicted"/>
<evidence type="ECO:0000256" key="3">
    <source>
        <dbReference type="PROSITE-ProRule" id="PRU01091"/>
    </source>
</evidence>
<dbReference type="SMART" id="SM00862">
    <property type="entry name" value="Trans_reg_C"/>
    <property type="match status" value="1"/>
</dbReference>
<dbReference type="Gene3D" id="1.10.10.10">
    <property type="entry name" value="Winged helix-like DNA-binding domain superfamily/Winged helix DNA-binding domain"/>
    <property type="match status" value="1"/>
</dbReference>
<dbReference type="PROSITE" id="PS50110">
    <property type="entry name" value="RESPONSE_REGULATORY"/>
    <property type="match status" value="1"/>
</dbReference>
<evidence type="ECO:0000313" key="6">
    <source>
        <dbReference type="EMBL" id="QYC40300.1"/>
    </source>
</evidence>
<keyword evidence="1 3" id="KW-0238">DNA-binding</keyword>
<feature type="DNA-binding region" description="OmpR/PhoB-type" evidence="3">
    <location>
        <begin position="124"/>
        <end position="217"/>
    </location>
</feature>
<evidence type="ECO:0000256" key="2">
    <source>
        <dbReference type="PROSITE-ProRule" id="PRU00169"/>
    </source>
</evidence>
<protein>
    <submittedName>
        <fullName evidence="6">Response regulator</fullName>
    </submittedName>
</protein>
<reference evidence="6 7" key="1">
    <citation type="journal article" date="2021" name="ACS Chem. Biol.">
        <title>Genomic-Led Discovery of a Novel Glycopeptide Antibiotic by Nonomuraea coxensis DSM 45129.</title>
        <authorList>
            <person name="Yushchuk O."/>
            <person name="Vior N.M."/>
            <person name="Andreo-Vidal A."/>
            <person name="Berini F."/>
            <person name="Ruckert C."/>
            <person name="Busche T."/>
            <person name="Binda E."/>
            <person name="Kalinowski J."/>
            <person name="Truman A.W."/>
            <person name="Marinelli F."/>
        </authorList>
    </citation>
    <scope>NUCLEOTIDE SEQUENCE [LARGE SCALE GENOMIC DNA]</scope>
    <source>
        <strain evidence="6 7">DSM 45129</strain>
    </source>
</reference>
<dbReference type="InterPro" id="IPR001867">
    <property type="entry name" value="OmpR/PhoB-type_DNA-bd"/>
</dbReference>
<organism evidence="6 7">
    <name type="scientific">Nonomuraea coxensis DSM 45129</name>
    <dbReference type="NCBI Taxonomy" id="1122611"/>
    <lineage>
        <taxon>Bacteria</taxon>
        <taxon>Bacillati</taxon>
        <taxon>Actinomycetota</taxon>
        <taxon>Actinomycetes</taxon>
        <taxon>Streptosporangiales</taxon>
        <taxon>Streptosporangiaceae</taxon>
        <taxon>Nonomuraea</taxon>
    </lineage>
</organism>
<dbReference type="PANTHER" id="PTHR48111:SF36">
    <property type="entry name" value="TRANSCRIPTIONAL REGULATORY PROTEIN CUTR"/>
    <property type="match status" value="1"/>
</dbReference>
<gene>
    <name evidence="6" type="primary">noc28</name>
    <name evidence="6" type="ORF">Nocox_13415</name>
</gene>
<evidence type="ECO:0000259" key="4">
    <source>
        <dbReference type="PROSITE" id="PS50110"/>
    </source>
</evidence>
<dbReference type="InterPro" id="IPR001789">
    <property type="entry name" value="Sig_transdc_resp-reg_receiver"/>
</dbReference>
<dbReference type="Pfam" id="PF00072">
    <property type="entry name" value="Response_reg"/>
    <property type="match status" value="1"/>
</dbReference>
<dbReference type="Gene3D" id="6.10.250.690">
    <property type="match status" value="1"/>
</dbReference>
<dbReference type="InterPro" id="IPR036388">
    <property type="entry name" value="WH-like_DNA-bd_sf"/>
</dbReference>
<evidence type="ECO:0000313" key="7">
    <source>
        <dbReference type="Proteomes" id="UP000824681"/>
    </source>
</evidence>
<feature type="domain" description="OmpR/PhoB-type" evidence="5">
    <location>
        <begin position="124"/>
        <end position="217"/>
    </location>
</feature>
<dbReference type="PROSITE" id="PS51755">
    <property type="entry name" value="OMPR_PHOB"/>
    <property type="match status" value="1"/>
</dbReference>
<keyword evidence="2" id="KW-0597">Phosphoprotein</keyword>
<feature type="domain" description="Response regulatory" evidence="4">
    <location>
        <begin position="2"/>
        <end position="116"/>
    </location>
</feature>
<dbReference type="SUPFAM" id="SSF52172">
    <property type="entry name" value="CheY-like"/>
    <property type="match status" value="1"/>
</dbReference>
<dbReference type="EMBL" id="CP068985">
    <property type="protein sequence ID" value="QYC40300.1"/>
    <property type="molecule type" value="Genomic_DNA"/>
</dbReference>
<name>A0ABX8TXU5_9ACTN</name>
<dbReference type="Pfam" id="PF00486">
    <property type="entry name" value="Trans_reg_C"/>
    <property type="match status" value="1"/>
</dbReference>
<accession>A0ABX8TXU5</accession>
<feature type="modified residue" description="4-aspartylphosphate" evidence="2">
    <location>
        <position position="51"/>
    </location>
</feature>
<dbReference type="SMART" id="SM00448">
    <property type="entry name" value="REC"/>
    <property type="match status" value="1"/>
</dbReference>
<dbReference type="InterPro" id="IPR011006">
    <property type="entry name" value="CheY-like_superfamily"/>
</dbReference>
<dbReference type="Gene3D" id="3.40.50.2300">
    <property type="match status" value="1"/>
</dbReference>
<dbReference type="Proteomes" id="UP000824681">
    <property type="component" value="Chromosome"/>
</dbReference>
<dbReference type="RefSeq" id="WP_020546522.1">
    <property type="nucleotide sequence ID" value="NZ_CP068985.1"/>
</dbReference>
<dbReference type="InterPro" id="IPR039420">
    <property type="entry name" value="WalR-like"/>
</dbReference>
<dbReference type="CDD" id="cd00383">
    <property type="entry name" value="trans_reg_C"/>
    <property type="match status" value="1"/>
</dbReference>
<sequence length="217" mass="23863">MRVLVVEDQVDLAESVARVLRREGMAVDVSHDGDDAQERVSVIDYDVVVLDRDIPGVHGDDLCAQIAADGRRTRLLMLTASGTTADRVAGLSLGADDYLPKPFAYAELVARIRALGRRAHPPAPPILVHGDLRLDPAQRVAIRGGMRLPLTTKELAVLEHLLTARGRVVSAEELLERVWDEQADPFTTTVKATINRLRSKLGQPPMIETVPREGYRI</sequence>